<name>A0ABS9V5U0_9BACT</name>
<organism evidence="1 2">
    <name type="scientific">Belliella filtrata</name>
    <dbReference type="NCBI Taxonomy" id="2923435"/>
    <lineage>
        <taxon>Bacteria</taxon>
        <taxon>Pseudomonadati</taxon>
        <taxon>Bacteroidota</taxon>
        <taxon>Cytophagia</taxon>
        <taxon>Cytophagales</taxon>
        <taxon>Cyclobacteriaceae</taxon>
        <taxon>Belliella</taxon>
    </lineage>
</organism>
<evidence type="ECO:0000313" key="1">
    <source>
        <dbReference type="EMBL" id="MCH7411787.1"/>
    </source>
</evidence>
<keyword evidence="2" id="KW-1185">Reference proteome</keyword>
<dbReference type="RefSeq" id="WP_241350211.1">
    <property type="nucleotide sequence ID" value="NZ_JAKZGP010000119.1"/>
</dbReference>
<reference evidence="1" key="1">
    <citation type="submission" date="2022-03" db="EMBL/GenBank/DDBJ databases">
        <title>De novo assembled genomes of Belliella spp. (Cyclobacteriaceae) strains.</title>
        <authorList>
            <person name="Szabo A."/>
            <person name="Korponai K."/>
            <person name="Felfoldi T."/>
        </authorList>
    </citation>
    <scope>NUCLEOTIDE SEQUENCE</scope>
    <source>
        <strain evidence="1">DSM 111904</strain>
    </source>
</reference>
<accession>A0ABS9V5U0</accession>
<gene>
    <name evidence="1" type="ORF">MM239_20540</name>
</gene>
<dbReference type="Proteomes" id="UP001165489">
    <property type="component" value="Unassembled WGS sequence"/>
</dbReference>
<dbReference type="EMBL" id="JAKZGP010000119">
    <property type="protein sequence ID" value="MCH7411787.1"/>
    <property type="molecule type" value="Genomic_DNA"/>
</dbReference>
<sequence>MAETHHGILTHWSPNINHSMLVLFFLLSFQQASSLTDSLRQVIYATKDPIIKADLYHQVAKANYAIDQDLSIAYADSAINLAEKHGFDKVKANSLNIKGVSFLIKLSFDSALQTHIML</sequence>
<comment type="caution">
    <text evidence="1">The sequence shown here is derived from an EMBL/GenBank/DDBJ whole genome shotgun (WGS) entry which is preliminary data.</text>
</comment>
<dbReference type="Gene3D" id="1.25.40.10">
    <property type="entry name" value="Tetratricopeptide repeat domain"/>
    <property type="match status" value="1"/>
</dbReference>
<protein>
    <submittedName>
        <fullName evidence="1">Uncharacterized protein</fullName>
    </submittedName>
</protein>
<evidence type="ECO:0000313" key="2">
    <source>
        <dbReference type="Proteomes" id="UP001165489"/>
    </source>
</evidence>
<proteinExistence type="predicted"/>
<dbReference type="InterPro" id="IPR011990">
    <property type="entry name" value="TPR-like_helical_dom_sf"/>
</dbReference>